<keyword evidence="4 6" id="KW-1133">Transmembrane helix</keyword>
<feature type="transmembrane region" description="Helical" evidence="6">
    <location>
        <begin position="263"/>
        <end position="284"/>
    </location>
</feature>
<dbReference type="CDD" id="cd00179">
    <property type="entry name" value="SynN"/>
    <property type="match status" value="1"/>
</dbReference>
<gene>
    <name evidence="8" type="ORF">K7432_002015</name>
</gene>
<comment type="similarity">
    <text evidence="2">Belongs to the syntaxin family.</text>
</comment>
<dbReference type="PANTHER" id="PTHR19957:SF307">
    <property type="entry name" value="PROTEIN SSO1-RELATED"/>
    <property type="match status" value="1"/>
</dbReference>
<keyword evidence="5 6" id="KW-0472">Membrane</keyword>
<keyword evidence="9" id="KW-1185">Reference proteome</keyword>
<keyword evidence="3 6" id="KW-0812">Transmembrane</keyword>
<dbReference type="InterPro" id="IPR045242">
    <property type="entry name" value="Syntaxin"/>
</dbReference>
<accession>A0ABR2W8Q5</accession>
<evidence type="ECO:0000256" key="1">
    <source>
        <dbReference type="ARBA" id="ARBA00004211"/>
    </source>
</evidence>
<evidence type="ECO:0000256" key="2">
    <source>
        <dbReference type="ARBA" id="ARBA00009063"/>
    </source>
</evidence>
<evidence type="ECO:0000313" key="8">
    <source>
        <dbReference type="EMBL" id="KAK9723362.1"/>
    </source>
</evidence>
<proteinExistence type="inferred from homology"/>
<reference evidence="8 9" key="1">
    <citation type="submission" date="2023-04" db="EMBL/GenBank/DDBJ databases">
        <title>Genome of Basidiobolus ranarum AG-B5.</title>
        <authorList>
            <person name="Stajich J.E."/>
            <person name="Carter-House D."/>
            <person name="Gryganskyi A."/>
        </authorList>
    </citation>
    <scope>NUCLEOTIDE SEQUENCE [LARGE SCALE GENOMIC DNA]</scope>
    <source>
        <strain evidence="8 9">AG-B5</strain>
    </source>
</reference>
<dbReference type="SMART" id="SM00397">
    <property type="entry name" value="t_SNARE"/>
    <property type="match status" value="1"/>
</dbReference>
<dbReference type="Gene3D" id="1.20.58.70">
    <property type="match status" value="1"/>
</dbReference>
<dbReference type="InterPro" id="IPR010989">
    <property type="entry name" value="SNARE"/>
</dbReference>
<protein>
    <recommendedName>
        <fullName evidence="7">t-SNARE coiled-coil homology domain-containing protein</fullName>
    </recommendedName>
</protein>
<organism evidence="8 9">
    <name type="scientific">Basidiobolus ranarum</name>
    <dbReference type="NCBI Taxonomy" id="34480"/>
    <lineage>
        <taxon>Eukaryota</taxon>
        <taxon>Fungi</taxon>
        <taxon>Fungi incertae sedis</taxon>
        <taxon>Zoopagomycota</taxon>
        <taxon>Entomophthoromycotina</taxon>
        <taxon>Basidiobolomycetes</taxon>
        <taxon>Basidiobolales</taxon>
        <taxon>Basidiobolaceae</taxon>
        <taxon>Basidiobolus</taxon>
    </lineage>
</organism>
<dbReference type="PROSITE" id="PS50192">
    <property type="entry name" value="T_SNARE"/>
    <property type="match status" value="1"/>
</dbReference>
<dbReference type="EMBL" id="JASJQH010006926">
    <property type="protein sequence ID" value="KAK9723362.1"/>
    <property type="molecule type" value="Genomic_DNA"/>
</dbReference>
<dbReference type="CDD" id="cd15849">
    <property type="entry name" value="SNARE_Sso1"/>
    <property type="match status" value="1"/>
</dbReference>
<dbReference type="PANTHER" id="PTHR19957">
    <property type="entry name" value="SYNTAXIN"/>
    <property type="match status" value="1"/>
</dbReference>
<dbReference type="SUPFAM" id="SSF47661">
    <property type="entry name" value="t-snare proteins"/>
    <property type="match status" value="1"/>
</dbReference>
<dbReference type="InterPro" id="IPR006011">
    <property type="entry name" value="Syntaxin_N"/>
</dbReference>
<dbReference type="InterPro" id="IPR000727">
    <property type="entry name" value="T_SNARE_dom"/>
</dbReference>
<dbReference type="Pfam" id="PF00804">
    <property type="entry name" value="Syntaxin"/>
    <property type="match status" value="1"/>
</dbReference>
<dbReference type="Pfam" id="PF05739">
    <property type="entry name" value="SNARE"/>
    <property type="match status" value="1"/>
</dbReference>
<comment type="caution">
    <text evidence="8">The sequence shown here is derived from an EMBL/GenBank/DDBJ whole genome shotgun (WGS) entry which is preliminary data.</text>
</comment>
<evidence type="ECO:0000313" key="9">
    <source>
        <dbReference type="Proteomes" id="UP001479436"/>
    </source>
</evidence>
<evidence type="ECO:0000256" key="5">
    <source>
        <dbReference type="ARBA" id="ARBA00023136"/>
    </source>
</evidence>
<evidence type="ECO:0000256" key="6">
    <source>
        <dbReference type="SAM" id="Phobius"/>
    </source>
</evidence>
<evidence type="ECO:0000259" key="7">
    <source>
        <dbReference type="PROSITE" id="PS50192"/>
    </source>
</evidence>
<comment type="subcellular location">
    <subcellularLocation>
        <location evidence="1">Membrane</location>
        <topology evidence="1">Single-pass type IV membrane protein</topology>
    </subcellularLocation>
</comment>
<sequence length="286" mass="32856">MQQIQNDYGRDLELGSLTRTSPGVMPLNDFFNEVQHIDGCISTINESVRAIEELHLRSMDLASNEESHKNSLALDKTINDTRLQLIDTKNRIRAMEANNLKLGVSSDAQIRKNRHIALKTKFMDTLKNYQNVEVKYKEKYRQMMERQIRIVNPNATDAEIEEALDNEQGGVFAQAIMNTNRTAEARNVCKAVQDRHEDIVKIEKTILELANLFQEMQLLVETQDEVVHQIETQMAEAVVHTGEANRELTGAIGHAVSARKKRWCLFIFFFIILIVIILVVYFQVKK</sequence>
<dbReference type="SMART" id="SM00503">
    <property type="entry name" value="SynN"/>
    <property type="match status" value="1"/>
</dbReference>
<evidence type="ECO:0000256" key="4">
    <source>
        <dbReference type="ARBA" id="ARBA00022989"/>
    </source>
</evidence>
<dbReference type="Proteomes" id="UP001479436">
    <property type="component" value="Unassembled WGS sequence"/>
</dbReference>
<evidence type="ECO:0000256" key="3">
    <source>
        <dbReference type="ARBA" id="ARBA00022692"/>
    </source>
</evidence>
<name>A0ABR2W8Q5_9FUNG</name>
<feature type="domain" description="T-SNARE coiled-coil homology" evidence="7">
    <location>
        <begin position="189"/>
        <end position="251"/>
    </location>
</feature>